<dbReference type="InterPro" id="IPR027417">
    <property type="entry name" value="P-loop_NTPase"/>
</dbReference>
<dbReference type="SUPFAM" id="SSF52540">
    <property type="entry name" value="P-loop containing nucleoside triphosphate hydrolases"/>
    <property type="match status" value="2"/>
</dbReference>
<keyword evidence="1" id="KW-0378">Hydrolase</keyword>
<proteinExistence type="predicted"/>
<dbReference type="InterPro" id="IPR038718">
    <property type="entry name" value="SNF2-like_sf"/>
</dbReference>
<dbReference type="Gene3D" id="3.40.50.10810">
    <property type="entry name" value="Tandem AAA-ATPase domain"/>
    <property type="match status" value="1"/>
</dbReference>
<evidence type="ECO:0000313" key="3">
    <source>
        <dbReference type="EMBL" id="NUU53007.1"/>
    </source>
</evidence>
<dbReference type="InterPro" id="IPR014001">
    <property type="entry name" value="Helicase_ATP-bd"/>
</dbReference>
<name>A0ABX2MIP4_9BACL</name>
<organism evidence="3 4">
    <name type="scientific">Paenibacillus taichungensis</name>
    <dbReference type="NCBI Taxonomy" id="484184"/>
    <lineage>
        <taxon>Bacteria</taxon>
        <taxon>Bacillati</taxon>
        <taxon>Bacillota</taxon>
        <taxon>Bacilli</taxon>
        <taxon>Bacillales</taxon>
        <taxon>Paenibacillaceae</taxon>
        <taxon>Paenibacillus</taxon>
    </lineage>
</organism>
<keyword evidence="4" id="KW-1185">Reference proteome</keyword>
<comment type="caution">
    <text evidence="3">The sequence shown here is derived from an EMBL/GenBank/DDBJ whole genome shotgun (WGS) entry which is preliminary data.</text>
</comment>
<dbReference type="Gene3D" id="3.40.50.300">
    <property type="entry name" value="P-loop containing nucleotide triphosphate hydrolases"/>
    <property type="match status" value="1"/>
</dbReference>
<dbReference type="RefSeq" id="WP_175380817.1">
    <property type="nucleotide sequence ID" value="NZ_JABMCC010000089.1"/>
</dbReference>
<evidence type="ECO:0000313" key="4">
    <source>
        <dbReference type="Proteomes" id="UP000577724"/>
    </source>
</evidence>
<sequence>MTTLLNQIEKLIRTNPQNTYRHNISAMLRNIEKYMDMASNEVWEIIQDYLIGIHSLSDLCELKTGSLGYPNVEEFIAILQYAMTDIRIIRFEEEGKTLEAYVKMLMLSNDQVTVLGLSIAGTLSACRSIHALMYSKSEFTITNYFTGESKTYKTNRAYRRVEEIHNKVCHTFLLPRLSLVQDYNEACMEADANKRSHPDKIIISRSDNIEELAGQFIAQKYNLPKTKDWANLYLSLLPKDKWYNIDVIKTDMANADNISAMHLSSLKEEEVLNIIDQAIINGTLNVFSSDRTKFDQSAIFTEGMTTEDYLRENAEFLSSKIDQYLKPLYDNKTYKKYLGMTNRICLPAQARAVMAMLYILKHGYSAFLTADMGCGKTQMALSLAYSINQEKKDNGSPKGISVLITAPAITIPKWAGEEIPTVLGSQHTIVKVLNSTEDALNYVRDIKNGKKVPKGMIEFVLVSTDRMKLTASKFISGAIWSNRRKYWCCPDCYQPIKSPKGKDGEAGILATWKDLVESPKHPPDLNDIDQARELRILGPNGLPKAFVQRYTPLIRQISCTCQLKYSQIKDSVDKKKKQKKHCSLARPALKSRGEDRYKSRWMIAEILQKHLRSHFSLGIFDEIQQMKASNSGRGLSFHKLLRSCNKAIFLTGTLTSGVSSSIQATLWRSEPGPLIDEGFEHTTTKELWAQKYGVLERVTYLDNNVEGNAGRTTNRRAENVQIKEKPGIAPQLVAKHLLHKAVFVELSDLGLPLVNLREEPVIVNMDEEHAQAYRTFEMELFDTCTKLQSDLGSKAWSVYASSLLNYAAQPTKEMCIEFLDDNGGRLAYLSPRTFPDEYRTSAERELIETVRREGALGRGSIIYTHFTNKFKTNERIQKILSEAGIESVILDKNTTSSMGRFEWLEEQKRLRTKVLIMNASLVQVGLDLLEWPNLMFWQLNDDINAVRQAGRRAWRIGQTKECTVRYFVNKDTHQMKQFAHLMKKRISALLVEGRIERSDKIAEFGKDNESALTRDLASSLSAAELTETWKSAAEKDMNENLQLVSEEEYPKAIAQAFKVLTQETKRLCGVPDMVNPLDETAVITEAIEITPVIQKRRETFTPTPEDKITKIDLLNYKLSTTPIRIKSKSMGDVIKDQLTFDF</sequence>
<dbReference type="PANTHER" id="PTHR45766:SF6">
    <property type="entry name" value="SWI_SNF-RELATED MATRIX-ASSOCIATED ACTIN-DEPENDENT REGULATOR OF CHROMATIN SUBFAMILY A-LIKE PROTEIN 1"/>
    <property type="match status" value="1"/>
</dbReference>
<dbReference type="GeneID" id="97129598"/>
<reference evidence="3 4" key="1">
    <citation type="submission" date="2020-05" db="EMBL/GenBank/DDBJ databases">
        <title>Genome Sequencing of Type Strains.</title>
        <authorList>
            <person name="Lemaire J.F."/>
            <person name="Inderbitzin P."/>
            <person name="Gregorio O.A."/>
            <person name="Collins S.B."/>
            <person name="Wespe N."/>
            <person name="Knight-Connoni V."/>
        </authorList>
    </citation>
    <scope>NUCLEOTIDE SEQUENCE [LARGE SCALE GENOMIC DNA]</scope>
    <source>
        <strain evidence="3 4">DSM 19942</strain>
    </source>
</reference>
<dbReference type="Proteomes" id="UP000577724">
    <property type="component" value="Unassembled WGS sequence"/>
</dbReference>
<protein>
    <recommendedName>
        <fullName evidence="2">Helicase ATP-binding domain-containing protein</fullName>
    </recommendedName>
</protein>
<dbReference type="PANTHER" id="PTHR45766">
    <property type="entry name" value="DNA ANNEALING HELICASE AND ENDONUCLEASE ZRANB3 FAMILY MEMBER"/>
    <property type="match status" value="1"/>
</dbReference>
<accession>A0ABX2MIP4</accession>
<dbReference type="EMBL" id="JABMCC010000089">
    <property type="protein sequence ID" value="NUU53007.1"/>
    <property type="molecule type" value="Genomic_DNA"/>
</dbReference>
<evidence type="ECO:0000259" key="2">
    <source>
        <dbReference type="SMART" id="SM00487"/>
    </source>
</evidence>
<feature type="domain" description="Helicase ATP-binding" evidence="2">
    <location>
        <begin position="341"/>
        <end position="688"/>
    </location>
</feature>
<dbReference type="SMART" id="SM00487">
    <property type="entry name" value="DEXDc"/>
    <property type="match status" value="1"/>
</dbReference>
<evidence type="ECO:0000256" key="1">
    <source>
        <dbReference type="ARBA" id="ARBA00022801"/>
    </source>
</evidence>
<gene>
    <name evidence="3" type="ORF">HP548_02710</name>
</gene>